<evidence type="ECO:0000313" key="1">
    <source>
        <dbReference type="EMBL" id="QWS33340.1"/>
    </source>
</evidence>
<name>A0ACD1E374_9MICO</name>
<keyword evidence="2" id="KW-1185">Reference proteome</keyword>
<dbReference type="Proteomes" id="UP000681794">
    <property type="component" value="Chromosome"/>
</dbReference>
<dbReference type="EMBL" id="CP076544">
    <property type="protein sequence ID" value="QWS33340.1"/>
    <property type="molecule type" value="Genomic_DNA"/>
</dbReference>
<accession>A0ACD1E374</accession>
<proteinExistence type="predicted"/>
<gene>
    <name evidence="1" type="ORF">KM842_14025</name>
</gene>
<evidence type="ECO:0000313" key="2">
    <source>
        <dbReference type="Proteomes" id="UP000681794"/>
    </source>
</evidence>
<organism evidence="1 2">
    <name type="scientific">Curtobacterium aetherium</name>
    <dbReference type="NCBI Taxonomy" id="2841594"/>
    <lineage>
        <taxon>Bacteria</taxon>
        <taxon>Bacillati</taxon>
        <taxon>Actinomycetota</taxon>
        <taxon>Actinomycetes</taxon>
        <taxon>Micrococcales</taxon>
        <taxon>Microbacteriaceae</taxon>
        <taxon>Curtobacterium</taxon>
    </lineage>
</organism>
<reference evidence="1" key="1">
    <citation type="submission" date="2021-06" db="EMBL/GenBank/DDBJ databases">
        <authorList>
            <person name="Ellington A.J."/>
            <person name="Bryan N.C."/>
            <person name="Christner B.C."/>
            <person name="Reisch C.R."/>
        </authorList>
    </citation>
    <scope>NUCLEOTIDE SEQUENCE</scope>
    <source>
        <strain evidence="1">L6-1</strain>
    </source>
</reference>
<sequence>MRRTRRPPRRQGTVRSDRRGGTRTEHRYGTPTGAVHGTCRGHLDLQESHVFDVFVVAGVLAVFGVVALIAKGVERL</sequence>
<protein>
    <submittedName>
        <fullName evidence="1">Uncharacterized protein</fullName>
    </submittedName>
</protein>